<proteinExistence type="predicted"/>
<evidence type="ECO:0000313" key="2">
    <source>
        <dbReference type="Proteomes" id="UP000283433"/>
    </source>
</evidence>
<accession>A0A419S8K2</accession>
<comment type="caution">
    <text evidence="1">The sequence shown here is derived from an EMBL/GenBank/DDBJ whole genome shotgun (WGS) entry which is preliminary data.</text>
</comment>
<dbReference type="Proteomes" id="UP000283433">
    <property type="component" value="Unassembled WGS sequence"/>
</dbReference>
<sequence>MPRLRQVLSHGENFHNLARQNSNIRQFLGVKNRIKTALKALLRVFCRFTEFVLLFLASLI</sequence>
<dbReference type="AlphaFoldDB" id="A0A419S8K2"/>
<name>A0A419S8K2_9SPHI</name>
<keyword evidence="2" id="KW-1185">Reference proteome</keyword>
<dbReference type="EMBL" id="MBTA01000005">
    <property type="protein sequence ID" value="RKD18193.1"/>
    <property type="molecule type" value="Genomic_DNA"/>
</dbReference>
<reference evidence="1 2" key="1">
    <citation type="submission" date="2016-07" db="EMBL/GenBank/DDBJ databases">
        <title>Genome of Pelobium manganitolerans.</title>
        <authorList>
            <person name="Wu S."/>
            <person name="Wang G."/>
        </authorList>
    </citation>
    <scope>NUCLEOTIDE SEQUENCE [LARGE SCALE GENOMIC DNA]</scope>
    <source>
        <strain evidence="1 2">YS-25</strain>
    </source>
</reference>
<evidence type="ECO:0000313" key="1">
    <source>
        <dbReference type="EMBL" id="RKD18193.1"/>
    </source>
</evidence>
<gene>
    <name evidence="1" type="ORF">BCY91_15390</name>
</gene>
<protein>
    <submittedName>
        <fullName evidence="1">Uncharacterized protein</fullName>
    </submittedName>
</protein>
<organism evidence="1 2">
    <name type="scientific">Pelobium manganitolerans</name>
    <dbReference type="NCBI Taxonomy" id="1842495"/>
    <lineage>
        <taxon>Bacteria</taxon>
        <taxon>Pseudomonadati</taxon>
        <taxon>Bacteroidota</taxon>
        <taxon>Sphingobacteriia</taxon>
        <taxon>Sphingobacteriales</taxon>
        <taxon>Sphingobacteriaceae</taxon>
        <taxon>Pelobium</taxon>
    </lineage>
</organism>